<protein>
    <recommendedName>
        <fullName evidence="7">Rhodopsin domain-containing protein</fullName>
    </recommendedName>
</protein>
<name>A0ABR1UTJ1_9PEZI</name>
<accession>A0ABR1UTJ1</accession>
<evidence type="ECO:0000256" key="1">
    <source>
        <dbReference type="ARBA" id="ARBA00004141"/>
    </source>
</evidence>
<feature type="transmembrane region" description="Helical" evidence="6">
    <location>
        <begin position="121"/>
        <end position="146"/>
    </location>
</feature>
<evidence type="ECO:0000256" key="6">
    <source>
        <dbReference type="SAM" id="Phobius"/>
    </source>
</evidence>
<dbReference type="InterPro" id="IPR052337">
    <property type="entry name" value="SAT4-like"/>
</dbReference>
<dbReference type="EMBL" id="JAQQWN010000010">
    <property type="protein sequence ID" value="KAK8062252.1"/>
    <property type="molecule type" value="Genomic_DNA"/>
</dbReference>
<gene>
    <name evidence="8" type="ORF">PG997_014349</name>
</gene>
<dbReference type="RefSeq" id="XP_066660851.1">
    <property type="nucleotide sequence ID" value="XM_066818663.1"/>
</dbReference>
<evidence type="ECO:0000259" key="7">
    <source>
        <dbReference type="Pfam" id="PF20684"/>
    </source>
</evidence>
<dbReference type="PANTHER" id="PTHR33048:SF47">
    <property type="entry name" value="INTEGRAL MEMBRANE PROTEIN-RELATED"/>
    <property type="match status" value="1"/>
</dbReference>
<dbReference type="PANTHER" id="PTHR33048">
    <property type="entry name" value="PTH11-LIKE INTEGRAL MEMBRANE PROTEIN (AFU_ORTHOLOGUE AFUA_5G11245)"/>
    <property type="match status" value="1"/>
</dbReference>
<feature type="transmembrane region" description="Helical" evidence="6">
    <location>
        <begin position="34"/>
        <end position="59"/>
    </location>
</feature>
<evidence type="ECO:0000256" key="2">
    <source>
        <dbReference type="ARBA" id="ARBA00022692"/>
    </source>
</evidence>
<dbReference type="GeneID" id="92051723"/>
<evidence type="ECO:0000256" key="5">
    <source>
        <dbReference type="ARBA" id="ARBA00038359"/>
    </source>
</evidence>
<reference evidence="8 9" key="1">
    <citation type="submission" date="2023-01" db="EMBL/GenBank/DDBJ databases">
        <title>Analysis of 21 Apiospora genomes using comparative genomics revels a genus with tremendous synthesis potential of carbohydrate active enzymes and secondary metabolites.</title>
        <authorList>
            <person name="Sorensen T."/>
        </authorList>
    </citation>
    <scope>NUCLEOTIDE SEQUENCE [LARGE SCALE GENOMIC DNA]</scope>
    <source>
        <strain evidence="8 9">CBS 114990</strain>
    </source>
</reference>
<keyword evidence="3 6" id="KW-1133">Transmembrane helix</keyword>
<dbReference type="Pfam" id="PF20684">
    <property type="entry name" value="Fung_rhodopsin"/>
    <property type="match status" value="1"/>
</dbReference>
<organism evidence="8 9">
    <name type="scientific">Apiospora hydei</name>
    <dbReference type="NCBI Taxonomy" id="1337664"/>
    <lineage>
        <taxon>Eukaryota</taxon>
        <taxon>Fungi</taxon>
        <taxon>Dikarya</taxon>
        <taxon>Ascomycota</taxon>
        <taxon>Pezizomycotina</taxon>
        <taxon>Sordariomycetes</taxon>
        <taxon>Xylariomycetidae</taxon>
        <taxon>Amphisphaeriales</taxon>
        <taxon>Apiosporaceae</taxon>
        <taxon>Apiospora</taxon>
    </lineage>
</organism>
<evidence type="ECO:0000313" key="9">
    <source>
        <dbReference type="Proteomes" id="UP001433268"/>
    </source>
</evidence>
<feature type="transmembrane region" description="Helical" evidence="6">
    <location>
        <begin position="71"/>
        <end position="94"/>
    </location>
</feature>
<feature type="domain" description="Rhodopsin" evidence="7">
    <location>
        <begin position="32"/>
        <end position="164"/>
    </location>
</feature>
<dbReference type="InterPro" id="IPR049326">
    <property type="entry name" value="Rhodopsin_dom_fungi"/>
</dbReference>
<comment type="subcellular location">
    <subcellularLocation>
        <location evidence="1">Membrane</location>
        <topology evidence="1">Multi-pass membrane protein</topology>
    </subcellularLocation>
</comment>
<proteinExistence type="inferred from homology"/>
<evidence type="ECO:0000313" key="8">
    <source>
        <dbReference type="EMBL" id="KAK8062252.1"/>
    </source>
</evidence>
<keyword evidence="9" id="KW-1185">Reference proteome</keyword>
<comment type="caution">
    <text evidence="8">The sequence shown here is derived from an EMBL/GenBank/DDBJ whole genome shotgun (WGS) entry which is preliminary data.</text>
</comment>
<keyword evidence="4 6" id="KW-0472">Membrane</keyword>
<evidence type="ECO:0000256" key="3">
    <source>
        <dbReference type="ARBA" id="ARBA00022989"/>
    </source>
</evidence>
<dbReference type="Proteomes" id="UP001433268">
    <property type="component" value="Unassembled WGS sequence"/>
</dbReference>
<comment type="similarity">
    <text evidence="5">Belongs to the SAT4 family.</text>
</comment>
<sequence length="167" mass="18303">MSPAIDLCAVPLGKAPDGTWDLVHVESLETVTTTLQFCTLFLSAFGQFFPRAAIFLLYQQLFQVHVGPVRICIWIGLVFTLLINIPSIVIALAFDIPRSGETWDQVMVRLSSPSTGRVNTILGPVNGAVSVALDIFVFVLPMPIIARLHLTPRKKKQLLALFSTASL</sequence>
<evidence type="ECO:0000256" key="4">
    <source>
        <dbReference type="ARBA" id="ARBA00023136"/>
    </source>
</evidence>
<keyword evidence="2 6" id="KW-0812">Transmembrane</keyword>